<dbReference type="Proteomes" id="UP001172684">
    <property type="component" value="Unassembled WGS sequence"/>
</dbReference>
<accession>A0ABQ9NWX0</accession>
<sequence>MSSPPRTPTYPPSSSHRRHPSSFDLSPNPRSHNYNSYFTTPSRSPISRRSSAVNYQYSPVTPRSIYDARPGSRGNELSELDGVAGGDGGLGNLADELADMWEDDEGEGERGYDAVDGEAVELGNGNVRVNGHRPGSHGGARDGSIVASSPPTLRSPQQPSRHRSNHQRKPSQLDGSEDGGERELNASGGISAGLEAEIAALESIARRGAEQTTGDTDQGVHRFTESLRDLGSQAAIEAGATRLTNAYTAQTTHLTTESRTMASLTSTLLSPLSPAPPPEIIDTLLALIPETIAELPSPSSTPLYALHALTRTTQDLVQTLSYLSDSLHMSRQTTQVAARRLRAVKYAVTEMARERELAEEGRRWIEQEGWEDRLARRECKGVCADVVGGFEKVCEGWRERLLAGAEAVG</sequence>
<proteinExistence type="predicted"/>
<reference evidence="2" key="1">
    <citation type="submission" date="2022-10" db="EMBL/GenBank/DDBJ databases">
        <title>Culturing micro-colonial fungi from biological soil crusts in the Mojave desert and describing Neophaeococcomyces mojavensis, and introducing the new genera and species Taxawa tesnikishii.</title>
        <authorList>
            <person name="Kurbessoian T."/>
            <person name="Stajich J.E."/>
        </authorList>
    </citation>
    <scope>NUCLEOTIDE SEQUENCE</scope>
    <source>
        <strain evidence="2">TK_1</strain>
    </source>
</reference>
<feature type="compositionally biased region" description="Pro residues" evidence="1">
    <location>
        <begin position="1"/>
        <end position="11"/>
    </location>
</feature>
<feature type="compositionally biased region" description="Polar residues" evidence="1">
    <location>
        <begin position="23"/>
        <end position="40"/>
    </location>
</feature>
<organism evidence="2 3">
    <name type="scientific">Coniosporium apollinis</name>
    <dbReference type="NCBI Taxonomy" id="61459"/>
    <lineage>
        <taxon>Eukaryota</taxon>
        <taxon>Fungi</taxon>
        <taxon>Dikarya</taxon>
        <taxon>Ascomycota</taxon>
        <taxon>Pezizomycotina</taxon>
        <taxon>Dothideomycetes</taxon>
        <taxon>Dothideomycetes incertae sedis</taxon>
        <taxon>Coniosporium</taxon>
    </lineage>
</organism>
<protein>
    <submittedName>
        <fullName evidence="2">Uncharacterized protein</fullName>
    </submittedName>
</protein>
<feature type="compositionally biased region" description="Basic residues" evidence="1">
    <location>
        <begin position="160"/>
        <end position="169"/>
    </location>
</feature>
<evidence type="ECO:0000256" key="1">
    <source>
        <dbReference type="SAM" id="MobiDB-lite"/>
    </source>
</evidence>
<feature type="compositionally biased region" description="Polar residues" evidence="1">
    <location>
        <begin position="52"/>
        <end position="61"/>
    </location>
</feature>
<feature type="region of interest" description="Disordered" evidence="1">
    <location>
        <begin position="124"/>
        <end position="187"/>
    </location>
</feature>
<dbReference type="EMBL" id="JAPDRL010000038">
    <property type="protein sequence ID" value="KAJ9664278.1"/>
    <property type="molecule type" value="Genomic_DNA"/>
</dbReference>
<gene>
    <name evidence="2" type="ORF">H2201_005270</name>
</gene>
<evidence type="ECO:0000313" key="3">
    <source>
        <dbReference type="Proteomes" id="UP001172684"/>
    </source>
</evidence>
<feature type="region of interest" description="Disordered" evidence="1">
    <location>
        <begin position="1"/>
        <end position="94"/>
    </location>
</feature>
<evidence type="ECO:0000313" key="2">
    <source>
        <dbReference type="EMBL" id="KAJ9664278.1"/>
    </source>
</evidence>
<feature type="compositionally biased region" description="Low complexity" evidence="1">
    <location>
        <begin position="41"/>
        <end position="51"/>
    </location>
</feature>
<comment type="caution">
    <text evidence="2">The sequence shown here is derived from an EMBL/GenBank/DDBJ whole genome shotgun (WGS) entry which is preliminary data.</text>
</comment>
<feature type="compositionally biased region" description="Polar residues" evidence="1">
    <location>
        <begin position="146"/>
        <end position="159"/>
    </location>
</feature>
<keyword evidence="3" id="KW-1185">Reference proteome</keyword>
<name>A0ABQ9NWX0_9PEZI</name>